<gene>
    <name evidence="1" type="ORF">MAMC_00813</name>
</gene>
<organism evidence="1 2">
    <name type="scientific">Methylacidimicrobium cyclopophantes</name>
    <dbReference type="NCBI Taxonomy" id="1041766"/>
    <lineage>
        <taxon>Bacteria</taxon>
        <taxon>Pseudomonadati</taxon>
        <taxon>Verrucomicrobiota</taxon>
        <taxon>Methylacidimicrobium</taxon>
    </lineage>
</organism>
<comment type="caution">
    <text evidence="1">The sequence shown here is derived from an EMBL/GenBank/DDBJ whole genome shotgun (WGS) entry which is preliminary data.</text>
</comment>
<keyword evidence="2" id="KW-1185">Reference proteome</keyword>
<reference evidence="1" key="1">
    <citation type="submission" date="2019-09" db="EMBL/GenBank/DDBJ databases">
        <authorList>
            <person name="Cremers G."/>
        </authorList>
    </citation>
    <scope>NUCLEOTIDE SEQUENCE [LARGE SCALE GENOMIC DNA]</scope>
    <source>
        <strain evidence="1">3B</strain>
    </source>
</reference>
<evidence type="ECO:0000313" key="1">
    <source>
        <dbReference type="EMBL" id="VVM05826.1"/>
    </source>
</evidence>
<accession>A0A5E6MIE5</accession>
<name>A0A5E6MIE5_9BACT</name>
<evidence type="ECO:0008006" key="3">
    <source>
        <dbReference type="Google" id="ProtNLM"/>
    </source>
</evidence>
<proteinExistence type="predicted"/>
<dbReference type="EMBL" id="CABFUZ020000098">
    <property type="protein sequence ID" value="VVM05826.1"/>
    <property type="molecule type" value="Genomic_DNA"/>
</dbReference>
<dbReference type="Proteomes" id="UP000381693">
    <property type="component" value="Unassembled WGS sequence"/>
</dbReference>
<protein>
    <recommendedName>
        <fullName evidence="3">YqjK-like protein</fullName>
    </recommendedName>
</protein>
<dbReference type="AlphaFoldDB" id="A0A5E6MIE5"/>
<sequence length="113" mass="13064">MAARSRKEMREQRMRELVAACEQQRAELSASLEEMRTPVRLLEMGWRLAQVIRPGLQLFSEVREIWTLQAPKKARVPLLSAWRLLSWAERARLALLLGRWAGSLLSGRGRKKA</sequence>
<evidence type="ECO:0000313" key="2">
    <source>
        <dbReference type="Proteomes" id="UP000381693"/>
    </source>
</evidence>